<feature type="transmembrane region" description="Helical" evidence="1">
    <location>
        <begin position="12"/>
        <end position="30"/>
    </location>
</feature>
<sequence length="107" mass="12595">MQNLHRRAIHTSIFLYIFVSALHIHTYTHMHADKRKSGQNGNTHPLGNLIVSHEEDYLAHSRQNKKCDKFYGLHDVLNQLVPFMSHHEHRRRVNTTQVACRFQKGQT</sequence>
<proteinExistence type="predicted"/>
<keyword evidence="1" id="KW-0812">Transmembrane</keyword>
<dbReference type="AlphaFoldDB" id="A0A6B0UHU6"/>
<name>A0A6B0UHU6_IXORI</name>
<protein>
    <submittedName>
        <fullName evidence="2">Putative secreted protein</fullName>
    </submittedName>
</protein>
<accession>A0A6B0UHU6</accession>
<keyword evidence="1" id="KW-0472">Membrane</keyword>
<dbReference type="EMBL" id="GIFC01007232">
    <property type="protein sequence ID" value="MXU89315.1"/>
    <property type="molecule type" value="Transcribed_RNA"/>
</dbReference>
<evidence type="ECO:0000256" key="1">
    <source>
        <dbReference type="SAM" id="Phobius"/>
    </source>
</evidence>
<keyword evidence="1" id="KW-1133">Transmembrane helix</keyword>
<organism evidence="2">
    <name type="scientific">Ixodes ricinus</name>
    <name type="common">Common tick</name>
    <name type="synonym">Acarus ricinus</name>
    <dbReference type="NCBI Taxonomy" id="34613"/>
    <lineage>
        <taxon>Eukaryota</taxon>
        <taxon>Metazoa</taxon>
        <taxon>Ecdysozoa</taxon>
        <taxon>Arthropoda</taxon>
        <taxon>Chelicerata</taxon>
        <taxon>Arachnida</taxon>
        <taxon>Acari</taxon>
        <taxon>Parasitiformes</taxon>
        <taxon>Ixodida</taxon>
        <taxon>Ixodoidea</taxon>
        <taxon>Ixodidae</taxon>
        <taxon>Ixodinae</taxon>
        <taxon>Ixodes</taxon>
    </lineage>
</organism>
<reference evidence="2" key="1">
    <citation type="submission" date="2019-12" db="EMBL/GenBank/DDBJ databases">
        <title>An insight into the sialome of adult female Ixodes ricinus ticks feeding for 6 days.</title>
        <authorList>
            <person name="Perner J."/>
            <person name="Ribeiro J.M.C."/>
        </authorList>
    </citation>
    <scope>NUCLEOTIDE SEQUENCE</scope>
    <source>
        <strain evidence="2">Semi-engorged</strain>
        <tissue evidence="2">Salivary glands</tissue>
    </source>
</reference>
<evidence type="ECO:0000313" key="2">
    <source>
        <dbReference type="EMBL" id="MXU89315.1"/>
    </source>
</evidence>